<dbReference type="InterPro" id="IPR003169">
    <property type="entry name" value="GYF"/>
</dbReference>
<dbReference type="GO" id="GO:0005682">
    <property type="term" value="C:U5 snRNP"/>
    <property type="evidence" value="ECO:0007669"/>
    <property type="project" value="InterPro"/>
</dbReference>
<evidence type="ECO:0000313" key="3">
    <source>
        <dbReference type="EMBL" id="KIO20563.1"/>
    </source>
</evidence>
<dbReference type="STRING" id="1051891.A0A0C3KGF2"/>
<reference evidence="4" key="2">
    <citation type="submission" date="2015-01" db="EMBL/GenBank/DDBJ databases">
        <title>Evolutionary Origins and Diversification of the Mycorrhizal Mutualists.</title>
        <authorList>
            <consortium name="DOE Joint Genome Institute"/>
            <consortium name="Mycorrhizal Genomics Consortium"/>
            <person name="Kohler A."/>
            <person name="Kuo A."/>
            <person name="Nagy L.G."/>
            <person name="Floudas D."/>
            <person name="Copeland A."/>
            <person name="Barry K.W."/>
            <person name="Cichocki N."/>
            <person name="Veneault-Fourrey C."/>
            <person name="LaButti K."/>
            <person name="Lindquist E.A."/>
            <person name="Lipzen A."/>
            <person name="Lundell T."/>
            <person name="Morin E."/>
            <person name="Murat C."/>
            <person name="Riley R."/>
            <person name="Ohm R."/>
            <person name="Sun H."/>
            <person name="Tunlid A."/>
            <person name="Henrissat B."/>
            <person name="Grigoriev I.V."/>
            <person name="Hibbett D.S."/>
            <person name="Martin F."/>
        </authorList>
    </citation>
    <scope>NUCLEOTIDE SEQUENCE [LARGE SCALE GENOMIC DNA]</scope>
    <source>
        <strain evidence="4">MUT 4182</strain>
    </source>
</reference>
<dbReference type="AlphaFoldDB" id="A0A0C3KGF2"/>
<dbReference type="OrthoDB" id="331341at2759"/>
<evidence type="ECO:0000313" key="4">
    <source>
        <dbReference type="Proteomes" id="UP000054248"/>
    </source>
</evidence>
<dbReference type="Proteomes" id="UP000054248">
    <property type="component" value="Unassembled WGS sequence"/>
</dbReference>
<evidence type="ECO:0000259" key="2">
    <source>
        <dbReference type="PROSITE" id="PS50829"/>
    </source>
</evidence>
<dbReference type="PROSITE" id="PS50829">
    <property type="entry name" value="GYF"/>
    <property type="match status" value="1"/>
</dbReference>
<feature type="compositionally biased region" description="Acidic residues" evidence="1">
    <location>
        <begin position="79"/>
        <end position="89"/>
    </location>
</feature>
<feature type="compositionally biased region" description="Basic and acidic residues" evidence="1">
    <location>
        <begin position="230"/>
        <end position="250"/>
    </location>
</feature>
<name>A0A0C3KGF2_9AGAM</name>
<dbReference type="Gene3D" id="3.30.1490.40">
    <property type="match status" value="1"/>
</dbReference>
<dbReference type="SUPFAM" id="SSF55277">
    <property type="entry name" value="GYF domain"/>
    <property type="match status" value="1"/>
</dbReference>
<dbReference type="InterPro" id="IPR039905">
    <property type="entry name" value="CD2BP2/Lin1"/>
</dbReference>
<feature type="region of interest" description="Disordered" evidence="1">
    <location>
        <begin position="223"/>
        <end position="250"/>
    </location>
</feature>
<dbReference type="EMBL" id="KN823170">
    <property type="protein sequence ID" value="KIO20563.1"/>
    <property type="molecule type" value="Genomic_DNA"/>
</dbReference>
<dbReference type="PANTHER" id="PTHR13138:SF3">
    <property type="entry name" value="CD2 ANTIGEN CYTOPLASMIC TAIL-BINDING PROTEIN 2"/>
    <property type="match status" value="1"/>
</dbReference>
<dbReference type="PANTHER" id="PTHR13138">
    <property type="entry name" value="PROTEIN LIN1"/>
    <property type="match status" value="1"/>
</dbReference>
<keyword evidence="4" id="KW-1185">Reference proteome</keyword>
<reference evidence="3 4" key="1">
    <citation type="submission" date="2014-04" db="EMBL/GenBank/DDBJ databases">
        <authorList>
            <consortium name="DOE Joint Genome Institute"/>
            <person name="Kuo A."/>
            <person name="Girlanda M."/>
            <person name="Perotto S."/>
            <person name="Kohler A."/>
            <person name="Nagy L.G."/>
            <person name="Floudas D."/>
            <person name="Copeland A."/>
            <person name="Barry K.W."/>
            <person name="Cichocki N."/>
            <person name="Veneault-Fourrey C."/>
            <person name="LaButti K."/>
            <person name="Lindquist E.A."/>
            <person name="Lipzen A."/>
            <person name="Lundell T."/>
            <person name="Morin E."/>
            <person name="Murat C."/>
            <person name="Sun H."/>
            <person name="Tunlid A."/>
            <person name="Henrissat B."/>
            <person name="Grigoriev I.V."/>
            <person name="Hibbett D.S."/>
            <person name="Martin F."/>
            <person name="Nordberg H.P."/>
            <person name="Cantor M.N."/>
            <person name="Hua S.X."/>
        </authorList>
    </citation>
    <scope>NUCLEOTIDE SEQUENCE [LARGE SCALE GENOMIC DNA]</scope>
    <source>
        <strain evidence="3 4">MUT 4182</strain>
    </source>
</reference>
<feature type="region of interest" description="Disordered" evidence="1">
    <location>
        <begin position="276"/>
        <end position="300"/>
    </location>
</feature>
<sequence>MPPKSAQKRQGPSDAGPSTKKARFDENPIKKTTQIPTTEFIEDNSEEGLTGDAFSNKILEELEPSGQKKRKGRVKTEGYDTDSSDDGEGVVESRKKARRKKGDDDEDDVDMFGGGDDQSDEEAAAANTKKKDTKFMALGDIEGQEFSGRGGSDADDDENEPEDEDDAVRRSKKGMGYELSSFNMKDEMEEGKFDEAGMFVRAFDPHQVHDRWMEGLDETEIKKAKRSRKKMEEREAARRHQVDEEEGLSHKTKEQLELELLDWVRPGESVLQTLGRLGAEKKKNEKARPKQKPKSAKANSAIDRVTALASALMEMGNLHVYDETHRTLLFNAREAGLVAKDWVPPSAAPPPAPPTTKYEYRWAPEYLASTSGGAKLDETFGPFTGEELLAWKAASYFGPSGERVQLRKAGGGDSWSDWSTVV</sequence>
<accession>A0A0C3KGF2</accession>
<feature type="compositionally biased region" description="Basic and acidic residues" evidence="1">
    <location>
        <begin position="278"/>
        <end position="288"/>
    </location>
</feature>
<feature type="region of interest" description="Disordered" evidence="1">
    <location>
        <begin position="1"/>
        <end position="174"/>
    </location>
</feature>
<feature type="compositionally biased region" description="Acidic residues" evidence="1">
    <location>
        <begin position="153"/>
        <end position="166"/>
    </location>
</feature>
<protein>
    <recommendedName>
        <fullName evidence="2">GYF domain-containing protein</fullName>
    </recommendedName>
</protein>
<proteinExistence type="predicted"/>
<dbReference type="HOGENOM" id="CLU_024456_1_0_1"/>
<feature type="domain" description="GYF" evidence="2">
    <location>
        <begin position="355"/>
        <end position="422"/>
    </location>
</feature>
<evidence type="ECO:0000256" key="1">
    <source>
        <dbReference type="SAM" id="MobiDB-lite"/>
    </source>
</evidence>
<gene>
    <name evidence="3" type="ORF">M407DRAFT_81465</name>
</gene>
<organism evidence="3 4">
    <name type="scientific">Tulasnella calospora MUT 4182</name>
    <dbReference type="NCBI Taxonomy" id="1051891"/>
    <lineage>
        <taxon>Eukaryota</taxon>
        <taxon>Fungi</taxon>
        <taxon>Dikarya</taxon>
        <taxon>Basidiomycota</taxon>
        <taxon>Agaricomycotina</taxon>
        <taxon>Agaricomycetes</taxon>
        <taxon>Cantharellales</taxon>
        <taxon>Tulasnellaceae</taxon>
        <taxon>Tulasnella</taxon>
    </lineage>
</organism>
<dbReference type="InterPro" id="IPR035445">
    <property type="entry name" value="GYF-like_dom_sf"/>
</dbReference>